<proteinExistence type="predicted"/>
<comment type="caution">
    <text evidence="1">The sequence shown here is derived from an EMBL/GenBank/DDBJ whole genome shotgun (WGS) entry which is preliminary data.</text>
</comment>
<accession>A0AAD5QUK1</accession>
<dbReference type="AlphaFoldDB" id="A0AAD5QUK1"/>
<name>A0AAD5QUK1_PARTN</name>
<gene>
    <name evidence="1" type="ORF">KIN20_018694</name>
</gene>
<sequence length="96" mass="10985">MISSEQLRIPSGINLLAVEQEVDGDDTRVIDAVLSSDKRRQTMIEKEKVLQTRLNKKNLSEAEKSKWNDELSNLYTEMETLQLDKAPARAALYYTV</sequence>
<keyword evidence="2" id="KW-1185">Reference proteome</keyword>
<reference evidence="1" key="1">
    <citation type="submission" date="2021-06" db="EMBL/GenBank/DDBJ databases">
        <title>Parelaphostrongylus tenuis whole genome reference sequence.</title>
        <authorList>
            <person name="Garwood T.J."/>
            <person name="Larsen P.A."/>
            <person name="Fountain-Jones N.M."/>
            <person name="Garbe J.R."/>
            <person name="Macchietto M.G."/>
            <person name="Kania S.A."/>
            <person name="Gerhold R.W."/>
            <person name="Richards J.E."/>
            <person name="Wolf T.M."/>
        </authorList>
    </citation>
    <scope>NUCLEOTIDE SEQUENCE</scope>
    <source>
        <strain evidence="1">MNPRO001-30</strain>
        <tissue evidence="1">Meninges</tissue>
    </source>
</reference>
<dbReference type="EMBL" id="JAHQIW010003720">
    <property type="protein sequence ID" value="KAJ1359876.1"/>
    <property type="molecule type" value="Genomic_DNA"/>
</dbReference>
<protein>
    <submittedName>
        <fullName evidence="1">Uncharacterized protein</fullName>
    </submittedName>
</protein>
<dbReference type="Proteomes" id="UP001196413">
    <property type="component" value="Unassembled WGS sequence"/>
</dbReference>
<organism evidence="1 2">
    <name type="scientific">Parelaphostrongylus tenuis</name>
    <name type="common">Meningeal worm</name>
    <dbReference type="NCBI Taxonomy" id="148309"/>
    <lineage>
        <taxon>Eukaryota</taxon>
        <taxon>Metazoa</taxon>
        <taxon>Ecdysozoa</taxon>
        <taxon>Nematoda</taxon>
        <taxon>Chromadorea</taxon>
        <taxon>Rhabditida</taxon>
        <taxon>Rhabditina</taxon>
        <taxon>Rhabditomorpha</taxon>
        <taxon>Strongyloidea</taxon>
        <taxon>Metastrongylidae</taxon>
        <taxon>Parelaphostrongylus</taxon>
    </lineage>
</organism>
<evidence type="ECO:0000313" key="2">
    <source>
        <dbReference type="Proteomes" id="UP001196413"/>
    </source>
</evidence>
<evidence type="ECO:0000313" key="1">
    <source>
        <dbReference type="EMBL" id="KAJ1359876.1"/>
    </source>
</evidence>